<dbReference type="Pfam" id="PF09656">
    <property type="entry name" value="PGPGW"/>
    <property type="match status" value="1"/>
</dbReference>
<feature type="transmembrane region" description="Helical" evidence="2">
    <location>
        <begin position="84"/>
        <end position="102"/>
    </location>
</feature>
<dbReference type="AlphaFoldDB" id="A0A6J6UVH5"/>
<protein>
    <submittedName>
        <fullName evidence="4">Unannotated protein</fullName>
    </submittedName>
</protein>
<keyword evidence="2" id="KW-0812">Transmembrane</keyword>
<dbReference type="InterPro" id="IPR019099">
    <property type="entry name" value="Uncharacterised_PGPGW_TM"/>
</dbReference>
<sequence>MQADDGSQIPTPEVSPEQETPSHPIHDLGHELLDAAIEAEYQTGGHEESEEQARRHVAIRIARMIGGFVVIGIGIAALPLPGPGWVLIIIGLSLLPFAWAERTIRVIRRRIPGIPEDGKISPIAWFVMGALLLTTTVVSLLFGAEITNWVVGLWDK</sequence>
<dbReference type="EMBL" id="CAEZYU010000193">
    <property type="protein sequence ID" value="CAB4763802.1"/>
    <property type="molecule type" value="Genomic_DNA"/>
</dbReference>
<name>A0A6J6UVH5_9ZZZZ</name>
<feature type="region of interest" description="Disordered" evidence="1">
    <location>
        <begin position="1"/>
        <end position="26"/>
    </location>
</feature>
<keyword evidence="2" id="KW-1133">Transmembrane helix</keyword>
<organism evidence="4">
    <name type="scientific">freshwater metagenome</name>
    <dbReference type="NCBI Taxonomy" id="449393"/>
    <lineage>
        <taxon>unclassified sequences</taxon>
        <taxon>metagenomes</taxon>
        <taxon>ecological metagenomes</taxon>
    </lineage>
</organism>
<feature type="transmembrane region" description="Helical" evidence="2">
    <location>
        <begin position="123"/>
        <end position="144"/>
    </location>
</feature>
<accession>A0A6J6UVH5</accession>
<gene>
    <name evidence="3" type="ORF">UFOPK1358_00989</name>
    <name evidence="4" type="ORF">UFOPK2766_02389</name>
</gene>
<evidence type="ECO:0000256" key="1">
    <source>
        <dbReference type="SAM" id="MobiDB-lite"/>
    </source>
</evidence>
<keyword evidence="2" id="KW-0472">Membrane</keyword>
<reference evidence="4" key="1">
    <citation type="submission" date="2020-05" db="EMBL/GenBank/DDBJ databases">
        <authorList>
            <person name="Chiriac C."/>
            <person name="Salcher M."/>
            <person name="Ghai R."/>
            <person name="Kavagutti S V."/>
        </authorList>
    </citation>
    <scope>NUCLEOTIDE SEQUENCE</scope>
</reference>
<evidence type="ECO:0000256" key="2">
    <source>
        <dbReference type="SAM" id="Phobius"/>
    </source>
</evidence>
<dbReference type="EMBL" id="CAEZSF010000085">
    <property type="protein sequence ID" value="CAB4540361.1"/>
    <property type="molecule type" value="Genomic_DNA"/>
</dbReference>
<evidence type="ECO:0000313" key="3">
    <source>
        <dbReference type="EMBL" id="CAB4540361.1"/>
    </source>
</evidence>
<feature type="transmembrane region" description="Helical" evidence="2">
    <location>
        <begin position="61"/>
        <end position="78"/>
    </location>
</feature>
<evidence type="ECO:0000313" key="4">
    <source>
        <dbReference type="EMBL" id="CAB4763802.1"/>
    </source>
</evidence>
<proteinExistence type="predicted"/>